<proteinExistence type="predicted"/>
<dbReference type="Proteomes" id="UP000053328">
    <property type="component" value="Unassembled WGS sequence"/>
</dbReference>
<dbReference type="OrthoDB" id="4127142at2759"/>
<dbReference type="EMBL" id="KN847492">
    <property type="protein sequence ID" value="KIW19946.1"/>
    <property type="molecule type" value="Genomic_DNA"/>
</dbReference>
<dbReference type="RefSeq" id="XP_016240162.1">
    <property type="nucleotide sequence ID" value="XM_016374886.1"/>
</dbReference>
<reference evidence="1 2" key="1">
    <citation type="submission" date="2015-01" db="EMBL/GenBank/DDBJ databases">
        <title>The Genome Sequence of Exophiala spinifera CBS89968.</title>
        <authorList>
            <consortium name="The Broad Institute Genomics Platform"/>
            <person name="Cuomo C."/>
            <person name="de Hoog S."/>
            <person name="Gorbushina A."/>
            <person name="Stielow B."/>
            <person name="Teixiera M."/>
            <person name="Abouelleil A."/>
            <person name="Chapman S.B."/>
            <person name="Priest M."/>
            <person name="Young S.K."/>
            <person name="Wortman J."/>
            <person name="Nusbaum C."/>
            <person name="Birren B."/>
        </authorList>
    </citation>
    <scope>NUCLEOTIDE SEQUENCE [LARGE SCALE GENOMIC DNA]</scope>
    <source>
        <strain evidence="1 2">CBS 89968</strain>
    </source>
</reference>
<dbReference type="HOGENOM" id="CLU_025452_1_0_1"/>
<evidence type="ECO:0000313" key="1">
    <source>
        <dbReference type="EMBL" id="KIW19946.1"/>
    </source>
</evidence>
<dbReference type="VEuPathDB" id="FungiDB:PV08_00521"/>
<protein>
    <recommendedName>
        <fullName evidence="3">Transcription factor domain-containing protein</fullName>
    </recommendedName>
</protein>
<organism evidence="1 2">
    <name type="scientific">Exophiala spinifera</name>
    <dbReference type="NCBI Taxonomy" id="91928"/>
    <lineage>
        <taxon>Eukaryota</taxon>
        <taxon>Fungi</taxon>
        <taxon>Dikarya</taxon>
        <taxon>Ascomycota</taxon>
        <taxon>Pezizomycotina</taxon>
        <taxon>Eurotiomycetes</taxon>
        <taxon>Chaetothyriomycetidae</taxon>
        <taxon>Chaetothyriales</taxon>
        <taxon>Herpotrichiellaceae</taxon>
        <taxon>Exophiala</taxon>
    </lineage>
</organism>
<dbReference type="GeneID" id="27327604"/>
<accession>A0A0D1YXE9</accession>
<name>A0A0D1YXE9_9EURO</name>
<sequence length="426" mass="49086">MLLPNLFVPPFMKRLTLGVPRSLSYQDPTNVVGGSSFVRAMQIFSGSNEGFCLAWLSSHIATIRRITSGMQTAGWWVDELRMRGKSITLLQQQLSKYPKLSRESLVAVRLHVTALFQGECMAGDSKAARTHARILFKLDGQLMDEFQYVHHIMILMWNATELACKRLERTLIPFDASLERPLSKFWSMASSHLPQMSVEDQNVHPCVANRLLRTAFIRLRYCFSIGDSTIPFTNAAERLRGDMLFGWIATKTFFDMGLLITLYADLIEGMELTRSEAKRLTEACMILTFLHVLRKGMHEAPINGVDVRDASHVMMPRLARHLQEAMRILNPAERLRYSHAYLWMFYVGTVWEKRLEYEKTFEVLGNAYPQYWFSQMFAKHACELNIWAWPDAVVILKRFVYSDHLSPSGHVWFEEVICGQGTEWSL</sequence>
<keyword evidence="2" id="KW-1185">Reference proteome</keyword>
<evidence type="ECO:0008006" key="3">
    <source>
        <dbReference type="Google" id="ProtNLM"/>
    </source>
</evidence>
<evidence type="ECO:0000313" key="2">
    <source>
        <dbReference type="Proteomes" id="UP000053328"/>
    </source>
</evidence>
<dbReference type="AlphaFoldDB" id="A0A0D1YXE9"/>
<gene>
    <name evidence="1" type="ORF">PV08_00521</name>
</gene>